<keyword evidence="3" id="KW-1185">Reference proteome</keyword>
<dbReference type="InterPro" id="IPR010982">
    <property type="entry name" value="Lambda_DNA-bd_dom_sf"/>
</dbReference>
<dbReference type="PROSITE" id="PS50943">
    <property type="entry name" value="HTH_CROC1"/>
    <property type="match status" value="1"/>
</dbReference>
<name>A0ABM9RQC3_PARSO</name>
<organism evidence="2 3">
    <name type="scientific">Paraclostridium sordellii</name>
    <name type="common">Clostridium sordellii</name>
    <dbReference type="NCBI Taxonomy" id="1505"/>
    <lineage>
        <taxon>Bacteria</taxon>
        <taxon>Bacillati</taxon>
        <taxon>Bacillota</taxon>
        <taxon>Clostridia</taxon>
        <taxon>Peptostreptococcales</taxon>
        <taxon>Peptostreptococcaceae</taxon>
        <taxon>Paraclostridium</taxon>
    </lineage>
</organism>
<dbReference type="EMBL" id="LN679998">
    <property type="protein sequence ID" value="CEJ74250.1"/>
    <property type="molecule type" value="Genomic_DNA"/>
</dbReference>
<dbReference type="GeneID" id="97537973"/>
<gene>
    <name evidence="2" type="ORF">ATCC9714_21381</name>
</gene>
<reference evidence="2 3" key="1">
    <citation type="submission" date="2014-11" db="EMBL/GenBank/DDBJ databases">
        <authorList>
            <person name="Aslett M.A."/>
            <person name="De Silva N."/>
        </authorList>
    </citation>
    <scope>NUCLEOTIDE SEQUENCE [LARGE SCALE GENOMIC DNA]</scope>
    <source>
        <strain evidence="2 3">ATCC9714</strain>
    </source>
</reference>
<evidence type="ECO:0000313" key="2">
    <source>
        <dbReference type="EMBL" id="CEJ74250.1"/>
    </source>
</evidence>
<evidence type="ECO:0000313" key="3">
    <source>
        <dbReference type="Proteomes" id="UP000032811"/>
    </source>
</evidence>
<sequence length="68" mass="7537">MNVKVNKIALIKAIAEADKTTDVISDEAGFGNNTINRIINSKTRKAHINTVYRLAKVLNVDVEELVEI</sequence>
<proteinExistence type="predicted"/>
<evidence type="ECO:0000259" key="1">
    <source>
        <dbReference type="PROSITE" id="PS50943"/>
    </source>
</evidence>
<protein>
    <recommendedName>
        <fullName evidence="1">HTH cro/C1-type domain-containing protein</fullName>
    </recommendedName>
</protein>
<dbReference type="InterPro" id="IPR001387">
    <property type="entry name" value="Cro/C1-type_HTH"/>
</dbReference>
<accession>A0ABM9RQC3</accession>
<dbReference type="Proteomes" id="UP000032811">
    <property type="component" value="Chromosome 1"/>
</dbReference>
<dbReference type="SUPFAM" id="SSF47413">
    <property type="entry name" value="lambda repressor-like DNA-binding domains"/>
    <property type="match status" value="1"/>
</dbReference>
<dbReference type="Pfam" id="PF01381">
    <property type="entry name" value="HTH_3"/>
    <property type="match status" value="1"/>
</dbReference>
<dbReference type="RefSeq" id="WP_021125796.1">
    <property type="nucleotide sequence ID" value="NZ_CDNJ01000003.1"/>
</dbReference>
<dbReference type="Gene3D" id="1.10.260.40">
    <property type="entry name" value="lambda repressor-like DNA-binding domains"/>
    <property type="match status" value="1"/>
</dbReference>
<feature type="domain" description="HTH cro/C1-type" evidence="1">
    <location>
        <begin position="25"/>
        <end position="65"/>
    </location>
</feature>
<dbReference type="CDD" id="cd00093">
    <property type="entry name" value="HTH_XRE"/>
    <property type="match status" value="1"/>
</dbReference>